<dbReference type="EMBL" id="CP141261">
    <property type="protein sequence ID" value="WRL63303.1"/>
    <property type="molecule type" value="Genomic_DNA"/>
</dbReference>
<name>A0ABZ1B074_9ACTN</name>
<reference evidence="1 2" key="1">
    <citation type="submission" date="2023-12" db="EMBL/GenBank/DDBJ databases">
        <title>Blastococcus brunescens sp. nov., an actonobacterium isolated from sandstone collected in sahara desert.</title>
        <authorList>
            <person name="Gtari M."/>
            <person name="Ghodhbane F."/>
        </authorList>
    </citation>
    <scope>NUCLEOTIDE SEQUENCE [LARGE SCALE GENOMIC DNA]</scope>
    <source>
        <strain evidence="1 2">BMG 8361</strain>
    </source>
</reference>
<evidence type="ECO:0000313" key="1">
    <source>
        <dbReference type="EMBL" id="WRL63303.1"/>
    </source>
</evidence>
<organism evidence="1 2">
    <name type="scientific">Blastococcus brunescens</name>
    <dbReference type="NCBI Taxonomy" id="1564165"/>
    <lineage>
        <taxon>Bacteria</taxon>
        <taxon>Bacillati</taxon>
        <taxon>Actinomycetota</taxon>
        <taxon>Actinomycetes</taxon>
        <taxon>Geodermatophilales</taxon>
        <taxon>Geodermatophilaceae</taxon>
        <taxon>Blastococcus</taxon>
    </lineage>
</organism>
<sequence length="61" mass="6797">MLITHNPHHAYPVGDRFLLLNRGRSLGSFAKGDVDRDELTRLMAGGAELDQLAHELERPTS</sequence>
<keyword evidence="2" id="KW-1185">Reference proteome</keyword>
<proteinExistence type="predicted"/>
<evidence type="ECO:0008006" key="3">
    <source>
        <dbReference type="Google" id="ProtNLM"/>
    </source>
</evidence>
<dbReference type="Proteomes" id="UP001324287">
    <property type="component" value="Chromosome"/>
</dbReference>
<evidence type="ECO:0000313" key="2">
    <source>
        <dbReference type="Proteomes" id="UP001324287"/>
    </source>
</evidence>
<gene>
    <name evidence="1" type="ORF">U6N30_26695</name>
</gene>
<accession>A0ABZ1B074</accession>
<protein>
    <recommendedName>
        <fullName evidence="3">ABC transporter ATP-binding protein</fullName>
    </recommendedName>
</protein>
<dbReference type="RefSeq" id="WP_324274639.1">
    <property type="nucleotide sequence ID" value="NZ_CP141261.1"/>
</dbReference>